<name>A0A9Y2F890_9SPHN</name>
<dbReference type="Proteomes" id="UP001231445">
    <property type="component" value="Chromosome"/>
</dbReference>
<evidence type="ECO:0000256" key="10">
    <source>
        <dbReference type="SAM" id="MobiDB-lite"/>
    </source>
</evidence>
<dbReference type="KEGG" id="arue:QQX03_06715"/>
<dbReference type="AlphaFoldDB" id="A0A9Y2F890"/>
<proteinExistence type="predicted"/>
<dbReference type="CDD" id="cd06850">
    <property type="entry name" value="biotinyl_domain"/>
    <property type="match status" value="1"/>
</dbReference>
<reference evidence="12 13" key="1">
    <citation type="submission" date="2023-06" db="EMBL/GenBank/DDBJ databases">
        <title>Altererythrobacter rubellus NBRC 112769 genome.</title>
        <authorList>
            <person name="Zhang K."/>
        </authorList>
    </citation>
    <scope>NUCLEOTIDE SEQUENCE [LARGE SCALE GENOMIC DNA]</scope>
    <source>
        <strain evidence="12 13">NBRC 112769</strain>
    </source>
</reference>
<feature type="domain" description="Lipoyl-binding" evidence="11">
    <location>
        <begin position="95"/>
        <end position="171"/>
    </location>
</feature>
<keyword evidence="6 9" id="KW-0443">Lipid metabolism</keyword>
<evidence type="ECO:0000313" key="12">
    <source>
        <dbReference type="EMBL" id="WIW94676.1"/>
    </source>
</evidence>
<dbReference type="PROSITE" id="PS50968">
    <property type="entry name" value="BIOTINYL_LIPOYL"/>
    <property type="match status" value="1"/>
</dbReference>
<dbReference type="InterPro" id="IPR001882">
    <property type="entry name" value="Biotin_BS"/>
</dbReference>
<keyword evidence="12" id="KW-0436">Ligase</keyword>
<dbReference type="InterPro" id="IPR011053">
    <property type="entry name" value="Single_hybrid_motif"/>
</dbReference>
<keyword evidence="7 9" id="KW-0275">Fatty acid biosynthesis</keyword>
<keyword evidence="4 9" id="KW-0444">Lipid biosynthesis</keyword>
<evidence type="ECO:0000256" key="7">
    <source>
        <dbReference type="ARBA" id="ARBA00023160"/>
    </source>
</evidence>
<gene>
    <name evidence="12" type="primary">accB</name>
    <name evidence="12" type="ORF">QQX03_06715</name>
</gene>
<dbReference type="GO" id="GO:0009317">
    <property type="term" value="C:acetyl-CoA carboxylase complex"/>
    <property type="evidence" value="ECO:0007669"/>
    <property type="project" value="InterPro"/>
</dbReference>
<keyword evidence="13" id="KW-1185">Reference proteome</keyword>
<evidence type="ECO:0000256" key="4">
    <source>
        <dbReference type="ARBA" id="ARBA00022516"/>
    </source>
</evidence>
<dbReference type="EMBL" id="CP127221">
    <property type="protein sequence ID" value="WIW94676.1"/>
    <property type="molecule type" value="Genomic_DNA"/>
</dbReference>
<evidence type="ECO:0000259" key="11">
    <source>
        <dbReference type="PROSITE" id="PS50968"/>
    </source>
</evidence>
<dbReference type="SUPFAM" id="SSF51230">
    <property type="entry name" value="Single hybrid motif"/>
    <property type="match status" value="1"/>
</dbReference>
<keyword evidence="8 9" id="KW-0092">Biotin</keyword>
<dbReference type="PROSITE" id="PS00188">
    <property type="entry name" value="BIOTIN"/>
    <property type="match status" value="1"/>
</dbReference>
<dbReference type="NCBIfam" id="TIGR00531">
    <property type="entry name" value="BCCP"/>
    <property type="match status" value="1"/>
</dbReference>
<dbReference type="RefSeq" id="WP_285974992.1">
    <property type="nucleotide sequence ID" value="NZ_CP127221.1"/>
</dbReference>
<evidence type="ECO:0000256" key="9">
    <source>
        <dbReference type="RuleBase" id="RU364072"/>
    </source>
</evidence>
<sequence length="171" mass="17335">MAERKSAGGRNSGMNIDSKLVRELAELLNETGLTEIEVEDNDRKIRVARGGVVASAAPAQMVAAPDPTPAAAPSAAAPAAAPAAAAEAAPADDHGDAVKSPMVGTAYLAPEPEASNFVAVGDSVKEGDTLLIVEAMKVMNPITADKAGTIKAILIDNGQPVEFDQPLVVIG</sequence>
<keyword evidence="5 9" id="KW-0276">Fatty acid metabolism</keyword>
<evidence type="ECO:0000256" key="5">
    <source>
        <dbReference type="ARBA" id="ARBA00022832"/>
    </source>
</evidence>
<comment type="function">
    <text evidence="1 9">This protein is a component of the acetyl coenzyme A carboxylase complex; first, biotin carboxylase catalyzes the carboxylation of the carrier protein and then the transcarboxylase transfers the carboxyl group to form malonyl-CoA.</text>
</comment>
<evidence type="ECO:0000313" key="13">
    <source>
        <dbReference type="Proteomes" id="UP001231445"/>
    </source>
</evidence>
<dbReference type="InterPro" id="IPR001249">
    <property type="entry name" value="AcCoA_biotinCC"/>
</dbReference>
<accession>A0A9Y2F890</accession>
<dbReference type="PRINTS" id="PR01071">
    <property type="entry name" value="ACOABIOTINCC"/>
</dbReference>
<evidence type="ECO:0000256" key="2">
    <source>
        <dbReference type="ARBA" id="ARBA00005194"/>
    </source>
</evidence>
<evidence type="ECO:0000256" key="8">
    <source>
        <dbReference type="ARBA" id="ARBA00023267"/>
    </source>
</evidence>
<organism evidence="12 13">
    <name type="scientific">Altererythrobacter rubellus</name>
    <dbReference type="NCBI Taxonomy" id="2173831"/>
    <lineage>
        <taxon>Bacteria</taxon>
        <taxon>Pseudomonadati</taxon>
        <taxon>Pseudomonadota</taxon>
        <taxon>Alphaproteobacteria</taxon>
        <taxon>Sphingomonadales</taxon>
        <taxon>Erythrobacteraceae</taxon>
        <taxon>Altererythrobacter</taxon>
    </lineage>
</organism>
<evidence type="ECO:0000256" key="3">
    <source>
        <dbReference type="ARBA" id="ARBA00017562"/>
    </source>
</evidence>
<evidence type="ECO:0000256" key="1">
    <source>
        <dbReference type="ARBA" id="ARBA00003761"/>
    </source>
</evidence>
<dbReference type="InterPro" id="IPR000089">
    <property type="entry name" value="Biotin_lipoyl"/>
</dbReference>
<dbReference type="FunFam" id="2.40.50.100:FF:000003">
    <property type="entry name" value="Acetyl-CoA carboxylase biotin carboxyl carrier protein"/>
    <property type="match status" value="1"/>
</dbReference>
<dbReference type="PANTHER" id="PTHR45266:SF3">
    <property type="entry name" value="OXALOACETATE DECARBOXYLASE ALPHA CHAIN"/>
    <property type="match status" value="1"/>
</dbReference>
<dbReference type="Pfam" id="PF00364">
    <property type="entry name" value="Biotin_lipoyl"/>
    <property type="match status" value="1"/>
</dbReference>
<dbReference type="GO" id="GO:0003989">
    <property type="term" value="F:acetyl-CoA carboxylase activity"/>
    <property type="evidence" value="ECO:0007669"/>
    <property type="project" value="InterPro"/>
</dbReference>
<dbReference type="PANTHER" id="PTHR45266">
    <property type="entry name" value="OXALOACETATE DECARBOXYLASE ALPHA CHAIN"/>
    <property type="match status" value="1"/>
</dbReference>
<protein>
    <recommendedName>
        <fullName evidence="3 9">Biotin carboxyl carrier protein of acetyl-CoA carboxylase</fullName>
    </recommendedName>
</protein>
<dbReference type="GO" id="GO:0006633">
    <property type="term" value="P:fatty acid biosynthetic process"/>
    <property type="evidence" value="ECO:0007669"/>
    <property type="project" value="UniProtKB-KW"/>
</dbReference>
<comment type="pathway">
    <text evidence="2 9">Lipid metabolism; fatty acid biosynthesis.</text>
</comment>
<evidence type="ECO:0000256" key="6">
    <source>
        <dbReference type="ARBA" id="ARBA00023098"/>
    </source>
</evidence>
<dbReference type="Gene3D" id="2.40.50.100">
    <property type="match status" value="1"/>
</dbReference>
<feature type="compositionally biased region" description="Low complexity" evidence="10">
    <location>
        <begin position="63"/>
        <end position="89"/>
    </location>
</feature>
<feature type="region of interest" description="Disordered" evidence="10">
    <location>
        <begin position="63"/>
        <end position="97"/>
    </location>
</feature>
<dbReference type="InterPro" id="IPR050709">
    <property type="entry name" value="Biotin_Carboxyl_Carrier/Decarb"/>
</dbReference>